<reference evidence="2" key="2">
    <citation type="submission" date="2023-11" db="UniProtKB">
        <authorList>
            <consortium name="WormBaseParasite"/>
        </authorList>
    </citation>
    <scope>IDENTIFICATION</scope>
</reference>
<reference evidence="1" key="1">
    <citation type="submission" date="2022-06" db="EMBL/GenBank/DDBJ databases">
        <authorList>
            <person name="Berger JAMES D."/>
            <person name="Berger JAMES D."/>
        </authorList>
    </citation>
    <scope>NUCLEOTIDE SEQUENCE [LARGE SCALE GENOMIC DNA]</scope>
</reference>
<protein>
    <submittedName>
        <fullName evidence="2">Uncharacterized protein</fullName>
    </submittedName>
</protein>
<name>A0AA85F469_9TREM</name>
<accession>A0AA85F469</accession>
<evidence type="ECO:0000313" key="2">
    <source>
        <dbReference type="WBParaSite" id="SRDH1_33760.1"/>
    </source>
</evidence>
<dbReference type="AlphaFoldDB" id="A0AA85F469"/>
<keyword evidence="1" id="KW-1185">Reference proteome</keyword>
<dbReference type="Proteomes" id="UP000050792">
    <property type="component" value="Unassembled WGS sequence"/>
</dbReference>
<organism evidence="1 2">
    <name type="scientific">Schistosoma rodhaini</name>
    <dbReference type="NCBI Taxonomy" id="6188"/>
    <lineage>
        <taxon>Eukaryota</taxon>
        <taxon>Metazoa</taxon>
        <taxon>Spiralia</taxon>
        <taxon>Lophotrochozoa</taxon>
        <taxon>Platyhelminthes</taxon>
        <taxon>Trematoda</taxon>
        <taxon>Digenea</taxon>
        <taxon>Strigeidida</taxon>
        <taxon>Schistosomatoidea</taxon>
        <taxon>Schistosomatidae</taxon>
        <taxon>Schistosoma</taxon>
    </lineage>
</organism>
<dbReference type="WBParaSite" id="SRDH1_33760.1">
    <property type="protein sequence ID" value="SRDH1_33760.1"/>
    <property type="gene ID" value="SRDH1_33760"/>
</dbReference>
<evidence type="ECO:0000313" key="1">
    <source>
        <dbReference type="Proteomes" id="UP000050792"/>
    </source>
</evidence>
<proteinExistence type="predicted"/>
<sequence>MYQPNGLQPTGSRPNSKNISMALQNKDILSGTMLYPTHRKGGYEDTLRSTVARDGHYNHHVSRPTISQTVMNQRASWLPSNALNIKPTTCNSSHHFHSGEDGILGYAPSTQPQLAGACLDCPLRKLIQNNDFFGLQKSLVPLALQFAQAIAHTIRQTH</sequence>